<dbReference type="PANTHER" id="PTHR43877">
    <property type="entry name" value="AMINOALKYLPHOSPHONATE N-ACETYLTRANSFERASE-RELATED-RELATED"/>
    <property type="match status" value="1"/>
</dbReference>
<dbReference type="PANTHER" id="PTHR43877:SF2">
    <property type="entry name" value="AMINOALKYLPHOSPHONATE N-ACETYLTRANSFERASE-RELATED"/>
    <property type="match status" value="1"/>
</dbReference>
<dbReference type="SUPFAM" id="SSF55729">
    <property type="entry name" value="Acyl-CoA N-acyltransferases (Nat)"/>
    <property type="match status" value="1"/>
</dbReference>
<dbReference type="GO" id="GO:0016747">
    <property type="term" value="F:acyltransferase activity, transferring groups other than amino-acyl groups"/>
    <property type="evidence" value="ECO:0007669"/>
    <property type="project" value="InterPro"/>
</dbReference>
<keyword evidence="5" id="KW-1185">Reference proteome</keyword>
<dbReference type="InterPro" id="IPR016181">
    <property type="entry name" value="Acyl_CoA_acyltransferase"/>
</dbReference>
<dbReference type="InterPro" id="IPR050832">
    <property type="entry name" value="Bact_Acetyltransf"/>
</dbReference>
<dbReference type="Proteomes" id="UP000245680">
    <property type="component" value="Unassembled WGS sequence"/>
</dbReference>
<protein>
    <recommendedName>
        <fullName evidence="3">N-acetyltransferase domain-containing protein</fullName>
    </recommendedName>
</protein>
<dbReference type="InterPro" id="IPR000182">
    <property type="entry name" value="GNAT_dom"/>
</dbReference>
<evidence type="ECO:0000313" key="4">
    <source>
        <dbReference type="EMBL" id="PWR04684.1"/>
    </source>
</evidence>
<dbReference type="AlphaFoldDB" id="A0A2V2LM53"/>
<dbReference type="PROSITE" id="PS51186">
    <property type="entry name" value="GNAT"/>
    <property type="match status" value="1"/>
</dbReference>
<evidence type="ECO:0000313" key="5">
    <source>
        <dbReference type="Proteomes" id="UP000245680"/>
    </source>
</evidence>
<evidence type="ECO:0000256" key="1">
    <source>
        <dbReference type="ARBA" id="ARBA00022679"/>
    </source>
</evidence>
<proteinExistence type="predicted"/>
<dbReference type="EMBL" id="QGKU01000002">
    <property type="protein sequence ID" value="PWR04684.1"/>
    <property type="molecule type" value="Genomic_DNA"/>
</dbReference>
<comment type="caution">
    <text evidence="4">The sequence shown here is derived from an EMBL/GenBank/DDBJ whole genome shotgun (WGS) entry which is preliminary data.</text>
</comment>
<dbReference type="Gene3D" id="3.40.630.30">
    <property type="match status" value="1"/>
</dbReference>
<feature type="domain" description="N-acetyltransferase" evidence="3">
    <location>
        <begin position="8"/>
        <end position="155"/>
    </location>
</feature>
<name>A0A2V2LM53_9RHOB</name>
<sequence>MQRGDAACAAWAARVQSDHYRKVECFDASFDAALERALAGVTGHGAPFPSLWVAMRGDTRLGCMVCTDDGDSAARLKLVYVVPEARGQGVAELLLNRVSDHAEANGCRLLRVSSFAEHGAARAFYAARGFVCAPAGSVRAFGRTLSLEHWEKPLF</sequence>
<gene>
    <name evidence="4" type="ORF">DKT77_00300</name>
</gene>
<reference evidence="4 5" key="1">
    <citation type="submission" date="2018-05" db="EMBL/GenBank/DDBJ databases">
        <title>Rhodobacteraceae gen. nov., sp. nov. isolated from sea water.</title>
        <authorList>
            <person name="Ren Y."/>
        </authorList>
    </citation>
    <scope>NUCLEOTIDE SEQUENCE [LARGE SCALE GENOMIC DNA]</scope>
    <source>
        <strain evidence="4 5">TG-679</strain>
    </source>
</reference>
<keyword evidence="2" id="KW-0012">Acyltransferase</keyword>
<dbReference type="Pfam" id="PF13508">
    <property type="entry name" value="Acetyltransf_7"/>
    <property type="match status" value="1"/>
</dbReference>
<keyword evidence="1" id="KW-0808">Transferase</keyword>
<dbReference type="CDD" id="cd04301">
    <property type="entry name" value="NAT_SF"/>
    <property type="match status" value="1"/>
</dbReference>
<evidence type="ECO:0000259" key="3">
    <source>
        <dbReference type="PROSITE" id="PS51186"/>
    </source>
</evidence>
<organism evidence="4 5">
    <name type="scientific">Meridianimarinicoccus roseus</name>
    <dbReference type="NCBI Taxonomy" id="2072018"/>
    <lineage>
        <taxon>Bacteria</taxon>
        <taxon>Pseudomonadati</taxon>
        <taxon>Pseudomonadota</taxon>
        <taxon>Alphaproteobacteria</taxon>
        <taxon>Rhodobacterales</taxon>
        <taxon>Paracoccaceae</taxon>
        <taxon>Meridianimarinicoccus</taxon>
    </lineage>
</organism>
<accession>A0A2V2LM53</accession>
<evidence type="ECO:0000256" key="2">
    <source>
        <dbReference type="ARBA" id="ARBA00023315"/>
    </source>
</evidence>